<evidence type="ECO:0000256" key="6">
    <source>
        <dbReference type="ARBA" id="ARBA00022989"/>
    </source>
</evidence>
<evidence type="ECO:0000256" key="3">
    <source>
        <dbReference type="ARBA" id="ARBA00008691"/>
    </source>
</evidence>
<dbReference type="PANTHER" id="PTHR14399">
    <property type="entry name" value="P53-INDUCED PROTEIN RELATED"/>
    <property type="match status" value="1"/>
</dbReference>
<name>A0A8W7PBE0_ANOCL</name>
<comment type="subcellular location">
    <subcellularLocation>
        <location evidence="2">Cell junction</location>
    </subcellularLocation>
    <subcellularLocation>
        <location evidence="1">Membrane</location>
        <topology evidence="1">Multi-pass membrane protein</topology>
    </subcellularLocation>
</comment>
<keyword evidence="4 9" id="KW-0812">Transmembrane</keyword>
<reference evidence="10" key="1">
    <citation type="submission" date="2022-08" db="UniProtKB">
        <authorList>
            <consortium name="EnsemblMetazoa"/>
        </authorList>
    </citation>
    <scope>IDENTIFICATION</scope>
</reference>
<dbReference type="VEuPathDB" id="VectorBase:ACON2_035370"/>
<keyword evidence="5" id="KW-0965">Cell junction</keyword>
<dbReference type="Gene3D" id="1.20.140.150">
    <property type="match status" value="1"/>
</dbReference>
<feature type="compositionally biased region" description="Acidic residues" evidence="8">
    <location>
        <begin position="225"/>
        <end position="238"/>
    </location>
</feature>
<feature type="transmembrane region" description="Helical" evidence="9">
    <location>
        <begin position="120"/>
        <end position="143"/>
    </location>
</feature>
<dbReference type="PANTHER" id="PTHR14399:SF5">
    <property type="entry name" value="CELL JUNCTION PROTEIN VAB-9"/>
    <property type="match status" value="1"/>
</dbReference>
<keyword evidence="7 9" id="KW-0472">Membrane</keyword>
<organism evidence="10">
    <name type="scientific">Anopheles coluzzii</name>
    <name type="common">African malaria mosquito</name>
    <dbReference type="NCBI Taxonomy" id="1518534"/>
    <lineage>
        <taxon>Eukaryota</taxon>
        <taxon>Metazoa</taxon>
        <taxon>Ecdysozoa</taxon>
        <taxon>Arthropoda</taxon>
        <taxon>Hexapoda</taxon>
        <taxon>Insecta</taxon>
        <taxon>Pterygota</taxon>
        <taxon>Neoptera</taxon>
        <taxon>Endopterygota</taxon>
        <taxon>Diptera</taxon>
        <taxon>Nematocera</taxon>
        <taxon>Culicoidea</taxon>
        <taxon>Culicidae</taxon>
        <taxon>Anophelinae</taxon>
        <taxon>Anopheles</taxon>
    </lineage>
</organism>
<evidence type="ECO:0008006" key="11">
    <source>
        <dbReference type="Google" id="ProtNLM"/>
    </source>
</evidence>
<dbReference type="AlphaFoldDB" id="A0A8W7PBE0"/>
<keyword evidence="6 9" id="KW-1133">Transmembrane helix</keyword>
<dbReference type="GO" id="GO:0098609">
    <property type="term" value="P:cell-cell adhesion"/>
    <property type="evidence" value="ECO:0007669"/>
    <property type="project" value="TreeGrafter"/>
</dbReference>
<dbReference type="GO" id="GO:0016020">
    <property type="term" value="C:membrane"/>
    <property type="evidence" value="ECO:0007669"/>
    <property type="project" value="UniProtKB-SubCell"/>
</dbReference>
<proteinExistence type="inferred from homology"/>
<dbReference type="FunFam" id="1.20.140.150:FF:000028">
    <property type="entry name" value="Uncharacterized protein, isoform A"/>
    <property type="match status" value="1"/>
</dbReference>
<dbReference type="GO" id="GO:0005911">
    <property type="term" value="C:cell-cell junction"/>
    <property type="evidence" value="ECO:0007669"/>
    <property type="project" value="TreeGrafter"/>
</dbReference>
<sequence>MAPTTTIETVTITRPLKVIAFICGVIVIILMILALTSTDWLMAESWRQGLFVHCIEEGYELPLPFNLQDPAGCYPSRDVGTYIKATAALCIITLVTDALGTFLTGLGLRTQDHNLKYKFYRVAVLIMMVALISLLVAVILYPICFAAELNIGRCTSWNGAVKLLSSAASFKHSFEVKQCRGGGPTRFVFHFRSKPIPIPLLTPSSKSVPESESALELESQFVPETESELTLELELASE</sequence>
<evidence type="ECO:0000256" key="2">
    <source>
        <dbReference type="ARBA" id="ARBA00004282"/>
    </source>
</evidence>
<evidence type="ECO:0000313" key="10">
    <source>
        <dbReference type="EnsemblMetazoa" id="ACOM028876-PA.1"/>
    </source>
</evidence>
<evidence type="ECO:0000256" key="9">
    <source>
        <dbReference type="SAM" id="Phobius"/>
    </source>
</evidence>
<dbReference type="EnsemblMetazoa" id="ACOM028876-RA">
    <property type="protein sequence ID" value="ACOM028876-PA.1"/>
    <property type="gene ID" value="ACOM028876"/>
</dbReference>
<evidence type="ECO:0000256" key="8">
    <source>
        <dbReference type="SAM" id="MobiDB-lite"/>
    </source>
</evidence>
<protein>
    <recommendedName>
        <fullName evidence="11">Transmembrane protein 47</fullName>
    </recommendedName>
</protein>
<evidence type="ECO:0000256" key="1">
    <source>
        <dbReference type="ARBA" id="ARBA00004141"/>
    </source>
</evidence>
<accession>A0A8W7PBE0</accession>
<feature type="region of interest" description="Disordered" evidence="8">
    <location>
        <begin position="202"/>
        <end position="238"/>
    </location>
</feature>
<dbReference type="InterPro" id="IPR015664">
    <property type="entry name" value="P53_induced"/>
</dbReference>
<evidence type="ECO:0000256" key="7">
    <source>
        <dbReference type="ARBA" id="ARBA00023136"/>
    </source>
</evidence>
<comment type="similarity">
    <text evidence="3">Belongs to the TMEM47 family.</text>
</comment>
<feature type="transmembrane region" description="Helical" evidence="9">
    <location>
        <begin position="18"/>
        <end position="36"/>
    </location>
</feature>
<feature type="transmembrane region" description="Helical" evidence="9">
    <location>
        <begin position="85"/>
        <end position="108"/>
    </location>
</feature>
<evidence type="ECO:0000256" key="4">
    <source>
        <dbReference type="ARBA" id="ARBA00022692"/>
    </source>
</evidence>
<dbReference type="Proteomes" id="UP000075882">
    <property type="component" value="Unassembled WGS sequence"/>
</dbReference>
<evidence type="ECO:0000256" key="5">
    <source>
        <dbReference type="ARBA" id="ARBA00022949"/>
    </source>
</evidence>